<keyword evidence="4" id="KW-1185">Reference proteome</keyword>
<evidence type="ECO:0000259" key="2">
    <source>
        <dbReference type="PROSITE" id="PS51371"/>
    </source>
</evidence>
<feature type="domain" description="CBS" evidence="2">
    <location>
        <begin position="3"/>
        <end position="62"/>
    </location>
</feature>
<accession>A0A2S7SX37</accession>
<gene>
    <name evidence="3" type="ORF">CJD36_006740</name>
</gene>
<dbReference type="InterPro" id="IPR046342">
    <property type="entry name" value="CBS_dom_sf"/>
</dbReference>
<reference evidence="3 4" key="1">
    <citation type="submission" date="2018-01" db="EMBL/GenBank/DDBJ databases">
        <title>A novel member of the phylum Bacteroidetes isolated from glacier ice.</title>
        <authorList>
            <person name="Liu Q."/>
            <person name="Xin Y.-H."/>
        </authorList>
    </citation>
    <scope>NUCLEOTIDE SEQUENCE [LARGE SCALE GENOMIC DNA]</scope>
    <source>
        <strain evidence="3 4">RB1R16</strain>
    </source>
</reference>
<dbReference type="SUPFAM" id="SSF54631">
    <property type="entry name" value="CBS-domain pair"/>
    <property type="match status" value="1"/>
</dbReference>
<dbReference type="Pfam" id="PF00571">
    <property type="entry name" value="CBS"/>
    <property type="match status" value="2"/>
</dbReference>
<dbReference type="AlphaFoldDB" id="A0A2S7SX37"/>
<keyword evidence="1" id="KW-0129">CBS domain</keyword>
<comment type="caution">
    <text evidence="3">The sequence shown here is derived from an EMBL/GenBank/DDBJ whole genome shotgun (WGS) entry which is preliminary data.</text>
</comment>
<sequence>MSMTRLISPLVPTLLPTDTGSKAMELMEENKLTELPVVVDEMFVALVKEDDLIDMDDPETALQDTGLLLTYKPAIPASAHPYEALRLMTQMELDVLPIVTFEQKYIGAITGATMLKYIADGSSIEVAGGIIVLEMEARNYSLYEIARICENEDVTIMNSQVYTTPEGTMEVTIKTNRTALEAVVSSLERHDYRIKEVFGDQKNMEDVMGKYNLLMNYLNM</sequence>
<proteinExistence type="predicted"/>
<evidence type="ECO:0000313" key="3">
    <source>
        <dbReference type="EMBL" id="PQJ11493.1"/>
    </source>
</evidence>
<dbReference type="InterPro" id="IPR000644">
    <property type="entry name" value="CBS_dom"/>
</dbReference>
<evidence type="ECO:0000313" key="4">
    <source>
        <dbReference type="Proteomes" id="UP000239872"/>
    </source>
</evidence>
<dbReference type="PROSITE" id="PS51371">
    <property type="entry name" value="CBS"/>
    <property type="match status" value="1"/>
</dbReference>
<organism evidence="3 4">
    <name type="scientific">Flavipsychrobacter stenotrophus</name>
    <dbReference type="NCBI Taxonomy" id="2077091"/>
    <lineage>
        <taxon>Bacteria</taxon>
        <taxon>Pseudomonadati</taxon>
        <taxon>Bacteroidota</taxon>
        <taxon>Chitinophagia</taxon>
        <taxon>Chitinophagales</taxon>
        <taxon>Chitinophagaceae</taxon>
        <taxon>Flavipsychrobacter</taxon>
    </lineage>
</organism>
<dbReference type="Gene3D" id="3.10.580.10">
    <property type="entry name" value="CBS-domain"/>
    <property type="match status" value="1"/>
</dbReference>
<evidence type="ECO:0000256" key="1">
    <source>
        <dbReference type="PROSITE-ProRule" id="PRU00703"/>
    </source>
</evidence>
<dbReference type="Proteomes" id="UP000239872">
    <property type="component" value="Unassembled WGS sequence"/>
</dbReference>
<protein>
    <recommendedName>
        <fullName evidence="2">CBS domain-containing protein</fullName>
    </recommendedName>
</protein>
<name>A0A2S7SX37_9BACT</name>
<dbReference type="EMBL" id="PPSL01000002">
    <property type="protein sequence ID" value="PQJ11493.1"/>
    <property type="molecule type" value="Genomic_DNA"/>
</dbReference>